<dbReference type="RefSeq" id="WP_395813679.1">
    <property type="nucleotide sequence ID" value="NZ_CP043494.1"/>
</dbReference>
<evidence type="ECO:0000313" key="2">
    <source>
        <dbReference type="Proteomes" id="UP001611383"/>
    </source>
</evidence>
<protein>
    <recommendedName>
        <fullName evidence="3">HEAT repeat domain-containing protein</fullName>
    </recommendedName>
</protein>
<accession>A0ABY9WQA4</accession>
<reference evidence="1 2" key="1">
    <citation type="submission" date="2019-08" db="EMBL/GenBank/DDBJ databases">
        <title>Archangium and Cystobacter genomes.</title>
        <authorList>
            <person name="Chen I.-C.K."/>
            <person name="Wielgoss S."/>
        </authorList>
    </citation>
    <scope>NUCLEOTIDE SEQUENCE [LARGE SCALE GENOMIC DNA]</scope>
    <source>
        <strain evidence="1 2">Cbm 6</strain>
    </source>
</reference>
<dbReference type="EMBL" id="CP043494">
    <property type="protein sequence ID" value="WNG43161.1"/>
    <property type="molecule type" value="Genomic_DNA"/>
</dbReference>
<dbReference type="Proteomes" id="UP001611383">
    <property type="component" value="Chromosome"/>
</dbReference>
<keyword evidence="2" id="KW-1185">Reference proteome</keyword>
<evidence type="ECO:0008006" key="3">
    <source>
        <dbReference type="Google" id="ProtNLM"/>
    </source>
</evidence>
<gene>
    <name evidence="1" type="ORF">F0U60_02890</name>
</gene>
<name>A0ABY9WQA4_9BACT</name>
<evidence type="ECO:0000313" key="1">
    <source>
        <dbReference type="EMBL" id="WNG43161.1"/>
    </source>
</evidence>
<proteinExistence type="predicted"/>
<sequence length="236" mass="26276">MLEHLAGFSPPLVEAAGEAQLRKSIHLGVTRAGRYGLTHQGPVRLYLELMLLFGAHFDTDPQYPWAARLLLDPGPASQQQRAEGLFEKTLAHQARAVGPQDDYASCVRRAIRFLTEMSLATPTEENFLPDMLRELKKADSPTFVHIGIEGVEALIRRSLEAARSHRLSSCRGMALTLMLMWVFGHGCFEDPLQPWIAQTLRDTATSEPEDRASLLKARALAWLEQLLAHQAEGARS</sequence>
<organism evidence="1 2">
    <name type="scientific">Archangium minus</name>
    <dbReference type="NCBI Taxonomy" id="83450"/>
    <lineage>
        <taxon>Bacteria</taxon>
        <taxon>Pseudomonadati</taxon>
        <taxon>Myxococcota</taxon>
        <taxon>Myxococcia</taxon>
        <taxon>Myxococcales</taxon>
        <taxon>Cystobacterineae</taxon>
        <taxon>Archangiaceae</taxon>
        <taxon>Archangium</taxon>
    </lineage>
</organism>